<sequence length="92" mass="10402">MKPTITAYCWASGLIEFGNTLPEGALPIIVGEEKQVRDVVGVLARLAYNGDLLVPGIPEAANQNEAREALERFSRMIREQFRNPNKRKYRNE</sequence>
<organism evidence="1">
    <name type="scientific">Salmonella enterica</name>
    <name type="common">Salmonella choleraesuis</name>
    <dbReference type="NCBI Taxonomy" id="28901"/>
    <lineage>
        <taxon>Bacteria</taxon>
        <taxon>Pseudomonadati</taxon>
        <taxon>Pseudomonadota</taxon>
        <taxon>Gammaproteobacteria</taxon>
        <taxon>Enterobacterales</taxon>
        <taxon>Enterobacteriaceae</taxon>
        <taxon>Salmonella</taxon>
    </lineage>
</organism>
<protein>
    <submittedName>
        <fullName evidence="1">Host nuclease inhibitor protein</fullName>
    </submittedName>
</protein>
<gene>
    <name evidence="1" type="ORF">AC527_14155</name>
</gene>
<dbReference type="AlphaFoldDB" id="A0A5T2WHB6"/>
<comment type="caution">
    <text evidence="1">The sequence shown here is derived from an EMBL/GenBank/DDBJ whole genome shotgun (WGS) entry which is preliminary data.</text>
</comment>
<reference evidence="1" key="1">
    <citation type="submission" date="2018-08" db="EMBL/GenBank/DDBJ databases">
        <authorList>
            <consortium name="GenomeTrakr network: Whole genome sequencing for foodborne pathogen traceback"/>
        </authorList>
    </citation>
    <scope>NUCLEOTIDE SEQUENCE</scope>
    <source>
        <strain evidence="1">FDA00009177</strain>
    </source>
</reference>
<dbReference type="EMBL" id="AACWFO010000005">
    <property type="protein sequence ID" value="EAM8418387.1"/>
    <property type="molecule type" value="Genomic_DNA"/>
</dbReference>
<accession>A0A5T2WHB6</accession>
<evidence type="ECO:0000313" key="1">
    <source>
        <dbReference type="EMBL" id="EAM8418387.1"/>
    </source>
</evidence>
<proteinExistence type="predicted"/>
<name>A0A5T2WHB6_SALER</name>